<protein>
    <recommendedName>
        <fullName evidence="12">DDE Tnp4 domain-containing protein</fullName>
    </recommendedName>
</protein>
<gene>
    <name evidence="10" type="ORF">L3X38_043021</name>
</gene>
<dbReference type="GO" id="GO:0004518">
    <property type="term" value="F:nuclease activity"/>
    <property type="evidence" value="ECO:0007669"/>
    <property type="project" value="UniProtKB-KW"/>
</dbReference>
<evidence type="ECO:0000259" key="8">
    <source>
        <dbReference type="Pfam" id="PF13359"/>
    </source>
</evidence>
<proteinExistence type="inferred from homology"/>
<dbReference type="Pfam" id="PF26138">
    <property type="entry name" value="DUF8040"/>
    <property type="match status" value="1"/>
</dbReference>
<dbReference type="InterPro" id="IPR027806">
    <property type="entry name" value="HARBI1_dom"/>
</dbReference>
<dbReference type="GO" id="GO:0005634">
    <property type="term" value="C:nucleus"/>
    <property type="evidence" value="ECO:0007669"/>
    <property type="project" value="UniProtKB-SubCell"/>
</dbReference>
<dbReference type="InterPro" id="IPR058353">
    <property type="entry name" value="DUF8040"/>
</dbReference>
<evidence type="ECO:0000256" key="3">
    <source>
        <dbReference type="ARBA" id="ARBA00006958"/>
    </source>
</evidence>
<evidence type="ECO:0000256" key="2">
    <source>
        <dbReference type="ARBA" id="ARBA00004123"/>
    </source>
</evidence>
<accession>A0AAD4UVN8</accession>
<keyword evidence="11" id="KW-1185">Reference proteome</keyword>
<dbReference type="PANTHER" id="PTHR22930">
    <property type="match status" value="1"/>
</dbReference>
<feature type="domain" description="DDE Tnp4" evidence="8">
    <location>
        <begin position="102"/>
        <end position="199"/>
    </location>
</feature>
<name>A0AAD4UVN8_PRUDU</name>
<evidence type="ECO:0000256" key="4">
    <source>
        <dbReference type="ARBA" id="ARBA00022722"/>
    </source>
</evidence>
<keyword evidence="7" id="KW-0539">Nucleus</keyword>
<evidence type="ECO:0000259" key="9">
    <source>
        <dbReference type="Pfam" id="PF26138"/>
    </source>
</evidence>
<dbReference type="AlphaFoldDB" id="A0AAD4UVN8"/>
<dbReference type="Proteomes" id="UP001054821">
    <property type="component" value="Chromosome 8"/>
</dbReference>
<keyword evidence="6" id="KW-0378">Hydrolase</keyword>
<keyword evidence="5" id="KW-0479">Metal-binding</keyword>
<evidence type="ECO:0000256" key="6">
    <source>
        <dbReference type="ARBA" id="ARBA00022801"/>
    </source>
</evidence>
<organism evidence="10 11">
    <name type="scientific">Prunus dulcis</name>
    <name type="common">Almond</name>
    <name type="synonym">Amygdalus dulcis</name>
    <dbReference type="NCBI Taxonomy" id="3755"/>
    <lineage>
        <taxon>Eukaryota</taxon>
        <taxon>Viridiplantae</taxon>
        <taxon>Streptophyta</taxon>
        <taxon>Embryophyta</taxon>
        <taxon>Tracheophyta</taxon>
        <taxon>Spermatophyta</taxon>
        <taxon>Magnoliopsida</taxon>
        <taxon>eudicotyledons</taxon>
        <taxon>Gunneridae</taxon>
        <taxon>Pentapetalae</taxon>
        <taxon>rosids</taxon>
        <taxon>fabids</taxon>
        <taxon>Rosales</taxon>
        <taxon>Rosaceae</taxon>
        <taxon>Amygdaloideae</taxon>
        <taxon>Amygdaleae</taxon>
        <taxon>Prunus</taxon>
    </lineage>
</organism>
<evidence type="ECO:0000313" key="10">
    <source>
        <dbReference type="EMBL" id="KAI5313845.1"/>
    </source>
</evidence>
<comment type="cofactor">
    <cofactor evidence="1">
        <name>a divalent metal cation</name>
        <dbReference type="ChEBI" id="CHEBI:60240"/>
    </cofactor>
</comment>
<comment type="subcellular location">
    <subcellularLocation>
        <location evidence="2">Nucleus</location>
    </subcellularLocation>
</comment>
<dbReference type="GO" id="GO:0016787">
    <property type="term" value="F:hydrolase activity"/>
    <property type="evidence" value="ECO:0007669"/>
    <property type="project" value="UniProtKB-KW"/>
</dbReference>
<evidence type="ECO:0000313" key="11">
    <source>
        <dbReference type="Proteomes" id="UP001054821"/>
    </source>
</evidence>
<comment type="similarity">
    <text evidence="3">Belongs to the HARBI1 family.</text>
</comment>
<feature type="domain" description="DUF8040" evidence="9">
    <location>
        <begin position="1"/>
        <end position="70"/>
    </location>
</feature>
<keyword evidence="4" id="KW-0540">Nuclease</keyword>
<sequence>MDLKTFGLLCDLLRTDGRLKNDGLVTVEEQVCMFLHMLAHHVKNRTIRNRFVRSGETISRYFNSVLQGILRLQGSLLRVPEPVGDNCTDHRWKWFKNCLGALDGTYIKVRVAETEKPRYRTRKGEIATNVLAVCSRDMQFIFVLPGWEGSASDSRVLRDAITRPNGLRVPTGYYYLVDGGYTNGEGFLAPYRGTRREMSRDPLEYEINEIEETENVIEGDMVGTIGASDEWTTWRNDLAFQMYNEWQGNANN</sequence>
<evidence type="ECO:0000256" key="1">
    <source>
        <dbReference type="ARBA" id="ARBA00001968"/>
    </source>
</evidence>
<comment type="caution">
    <text evidence="10">The sequence shown here is derived from an EMBL/GenBank/DDBJ whole genome shotgun (WGS) entry which is preliminary data.</text>
</comment>
<dbReference type="InterPro" id="IPR045249">
    <property type="entry name" value="HARBI1-like"/>
</dbReference>
<evidence type="ECO:0000256" key="7">
    <source>
        <dbReference type="ARBA" id="ARBA00023242"/>
    </source>
</evidence>
<dbReference type="PANTHER" id="PTHR22930:SF293">
    <property type="entry name" value="PROTEIN ALP1-LIKE"/>
    <property type="match status" value="1"/>
</dbReference>
<dbReference type="GO" id="GO:0046872">
    <property type="term" value="F:metal ion binding"/>
    <property type="evidence" value="ECO:0007669"/>
    <property type="project" value="UniProtKB-KW"/>
</dbReference>
<evidence type="ECO:0000256" key="5">
    <source>
        <dbReference type="ARBA" id="ARBA00022723"/>
    </source>
</evidence>
<dbReference type="EMBL" id="JAJFAZ020000008">
    <property type="protein sequence ID" value="KAI5313845.1"/>
    <property type="molecule type" value="Genomic_DNA"/>
</dbReference>
<evidence type="ECO:0008006" key="12">
    <source>
        <dbReference type="Google" id="ProtNLM"/>
    </source>
</evidence>
<dbReference type="Pfam" id="PF13359">
    <property type="entry name" value="DDE_Tnp_4"/>
    <property type="match status" value="1"/>
</dbReference>
<reference evidence="10 11" key="1">
    <citation type="journal article" date="2022" name="G3 (Bethesda)">
        <title>Whole-genome sequence and methylome profiling of the almond [Prunus dulcis (Mill.) D.A. Webb] cultivar 'Nonpareil'.</title>
        <authorList>
            <person name="D'Amico-Willman K.M."/>
            <person name="Ouma W.Z."/>
            <person name="Meulia T."/>
            <person name="Sideli G.M."/>
            <person name="Gradziel T.M."/>
            <person name="Fresnedo-Ramirez J."/>
        </authorList>
    </citation>
    <scope>NUCLEOTIDE SEQUENCE [LARGE SCALE GENOMIC DNA]</scope>
    <source>
        <strain evidence="10">Clone GOH B32 T37-40</strain>
    </source>
</reference>